<keyword evidence="7" id="KW-1185">Reference proteome</keyword>
<keyword evidence="3 4" id="KW-0408">Iron</keyword>
<comment type="caution">
    <text evidence="6">The sequence shown here is derived from an EMBL/GenBank/DDBJ whole genome shotgun (WGS) entry which is preliminary data.</text>
</comment>
<dbReference type="PROSITE" id="PS51007">
    <property type="entry name" value="CYTC"/>
    <property type="match status" value="1"/>
</dbReference>
<accession>A0ABT0CFH5</accession>
<keyword evidence="1 4" id="KW-0349">Heme</keyword>
<organism evidence="6 7">
    <name type="scientific">Thermostichus vulcanus str. 'Rupite'</name>
    <dbReference type="NCBI Taxonomy" id="2813851"/>
    <lineage>
        <taxon>Bacteria</taxon>
        <taxon>Bacillati</taxon>
        <taxon>Cyanobacteriota</taxon>
        <taxon>Cyanophyceae</taxon>
        <taxon>Thermostichales</taxon>
        <taxon>Thermostichaceae</taxon>
        <taxon>Thermostichus</taxon>
    </lineage>
</organism>
<proteinExistence type="predicted"/>
<evidence type="ECO:0000313" key="6">
    <source>
        <dbReference type="EMBL" id="MCJ2544516.1"/>
    </source>
</evidence>
<dbReference type="InterPro" id="IPR051395">
    <property type="entry name" value="Cytochrome_c_Peroxidase/MauG"/>
</dbReference>
<dbReference type="PANTHER" id="PTHR30600:SF4">
    <property type="entry name" value="CYTOCHROME C DOMAIN-CONTAINING PROTEIN"/>
    <property type="match status" value="1"/>
</dbReference>
<dbReference type="Gene3D" id="1.10.760.10">
    <property type="entry name" value="Cytochrome c-like domain"/>
    <property type="match status" value="1"/>
</dbReference>
<dbReference type="InterPro" id="IPR036909">
    <property type="entry name" value="Cyt_c-like_dom_sf"/>
</dbReference>
<gene>
    <name evidence="6" type="ORF">JX360_16655</name>
</gene>
<dbReference type="InterPro" id="IPR009056">
    <property type="entry name" value="Cyt_c-like_dom"/>
</dbReference>
<evidence type="ECO:0000256" key="1">
    <source>
        <dbReference type="ARBA" id="ARBA00022617"/>
    </source>
</evidence>
<dbReference type="Proteomes" id="UP000830835">
    <property type="component" value="Unassembled WGS sequence"/>
</dbReference>
<dbReference type="RefSeq" id="WP_244353164.1">
    <property type="nucleotide sequence ID" value="NZ_JAFIRA010000073.1"/>
</dbReference>
<dbReference type="InterPro" id="IPR010538">
    <property type="entry name" value="DHOR"/>
</dbReference>
<dbReference type="EMBL" id="JAFIRA010000073">
    <property type="protein sequence ID" value="MCJ2544516.1"/>
    <property type="molecule type" value="Genomic_DNA"/>
</dbReference>
<evidence type="ECO:0000259" key="5">
    <source>
        <dbReference type="PROSITE" id="PS51007"/>
    </source>
</evidence>
<dbReference type="PANTHER" id="PTHR30600">
    <property type="entry name" value="CYTOCHROME C PEROXIDASE-RELATED"/>
    <property type="match status" value="1"/>
</dbReference>
<evidence type="ECO:0000313" key="7">
    <source>
        <dbReference type="Proteomes" id="UP000830835"/>
    </source>
</evidence>
<evidence type="ECO:0000256" key="3">
    <source>
        <dbReference type="ARBA" id="ARBA00023004"/>
    </source>
</evidence>
<feature type="domain" description="Cytochrome c" evidence="5">
    <location>
        <begin position="332"/>
        <end position="463"/>
    </location>
</feature>
<evidence type="ECO:0000256" key="4">
    <source>
        <dbReference type="PROSITE-ProRule" id="PRU00433"/>
    </source>
</evidence>
<keyword evidence="2 4" id="KW-0479">Metal-binding</keyword>
<protein>
    <submittedName>
        <fullName evidence="6">C-type cytochrome</fullName>
    </submittedName>
</protein>
<name>A0ABT0CFH5_THEVL</name>
<sequence length="463" mass="51363">MVLSLFWHRYRRVRILMLVMGSLLAGCFLVSHSGSQPLPPRAGGETTVWNRTSTAYEQPAPNLSPGWARLHAMGDITFEARFVAAPAPVNPGLGPVFNNNSCAGCHLKNGRGLAEKGQRVVRVSQLQSLEERDPVPSPWGWEVMAPNSNTPPVPGIGTQVQEKAIRGYRPEAKVELTWRELKGHYGDGTTYSLRFPEVNLYTLESQSIDNVLLSLRIPQPVFGVGLLEAIPEAELLHQADPEDVNQDGISGRPNFVWDAVHQKISLGRFGWKANTPNLEQQTAAAYVNDMGVTNPLFPAADGSHDIDEATLRATTVYVQTLAVPARTLWRDPTVQQGEKLFAQAQCTACHLPQLRTGSHEIAALQNQIIHPYTDLLLHDMGEELADHRPDFAATGKEWRTPPLWGIGLSQTVLPYSGYLHDGRARNLEEAILWHGGEAERSREAFRNMTAEEREALIYFLRSL</sequence>
<reference evidence="6" key="1">
    <citation type="submission" date="2021-02" db="EMBL/GenBank/DDBJ databases">
        <title>The CRISPR/cas machinery reduction and long-range gene transfer in the hot spring cyanobacterium Synechococcus.</title>
        <authorList>
            <person name="Dvorak P."/>
            <person name="Jahodarova E."/>
            <person name="Hasler P."/>
            <person name="Poulickova A."/>
        </authorList>
    </citation>
    <scope>NUCLEOTIDE SEQUENCE</scope>
    <source>
        <strain evidence="6">Rupite</strain>
    </source>
</reference>
<evidence type="ECO:0000256" key="2">
    <source>
        <dbReference type="ARBA" id="ARBA00022723"/>
    </source>
</evidence>
<dbReference type="PIRSF" id="PIRSF028099">
    <property type="entry name" value="DUF1111"/>
    <property type="match status" value="1"/>
</dbReference>
<dbReference type="Pfam" id="PF06537">
    <property type="entry name" value="DHOR"/>
    <property type="match status" value="3"/>
</dbReference>
<dbReference type="SUPFAM" id="SSF46626">
    <property type="entry name" value="Cytochrome c"/>
    <property type="match status" value="1"/>
</dbReference>